<keyword evidence="22" id="KW-1185">Reference proteome</keyword>
<evidence type="ECO:0000256" key="5">
    <source>
        <dbReference type="ARBA" id="ARBA00022723"/>
    </source>
</evidence>
<evidence type="ECO:0000256" key="14">
    <source>
        <dbReference type="ARBA" id="ARBA00023242"/>
    </source>
</evidence>
<dbReference type="Gene3D" id="1.20.58.1360">
    <property type="match status" value="1"/>
</dbReference>
<dbReference type="InterPro" id="IPR019787">
    <property type="entry name" value="Znf_PHD-finger"/>
</dbReference>
<dbReference type="Pfam" id="PF25372">
    <property type="entry name" value="DUF7885"/>
    <property type="match status" value="1"/>
</dbReference>
<comment type="caution">
    <text evidence="21">The sequence shown here is derived from an EMBL/GenBank/DDBJ whole genome shotgun (WGS) entry which is preliminary data.</text>
</comment>
<dbReference type="OrthoDB" id="5876800at2759"/>
<evidence type="ECO:0000256" key="3">
    <source>
        <dbReference type="ARBA" id="ARBA00008037"/>
    </source>
</evidence>
<evidence type="ECO:0000256" key="4">
    <source>
        <dbReference type="ARBA" id="ARBA00013246"/>
    </source>
</evidence>
<evidence type="ECO:0000256" key="2">
    <source>
        <dbReference type="ARBA" id="ARBA00004123"/>
    </source>
</evidence>
<dbReference type="GO" id="GO:0005634">
    <property type="term" value="C:nucleus"/>
    <property type="evidence" value="ECO:0007669"/>
    <property type="project" value="UniProtKB-SubCell"/>
</dbReference>
<dbReference type="PROSITE" id="PS51058">
    <property type="entry name" value="ZF_CXXC"/>
    <property type="match status" value="1"/>
</dbReference>
<dbReference type="Gene3D" id="3.30.40.10">
    <property type="entry name" value="Zinc/RING finger domain, C3HC4 (zinc finger)"/>
    <property type="match status" value="1"/>
</dbReference>
<keyword evidence="12" id="KW-0805">Transcription regulation</keyword>
<evidence type="ECO:0000256" key="11">
    <source>
        <dbReference type="ARBA" id="ARBA00023004"/>
    </source>
</evidence>
<accession>A0A433TDL3</accession>
<feature type="non-terminal residue" evidence="21">
    <location>
        <position position="1"/>
    </location>
</feature>
<dbReference type="EMBL" id="RQTK01000445">
    <property type="protein sequence ID" value="RUS79534.1"/>
    <property type="molecule type" value="Genomic_DNA"/>
</dbReference>
<dbReference type="SMART" id="SM00367">
    <property type="entry name" value="LRR_CC"/>
    <property type="match status" value="4"/>
</dbReference>
<evidence type="ECO:0000313" key="21">
    <source>
        <dbReference type="EMBL" id="RUS79534.1"/>
    </source>
</evidence>
<dbReference type="PANTHER" id="PTHR23123">
    <property type="entry name" value="PHD/F-BOX CONTAINING PROTEIN"/>
    <property type="match status" value="1"/>
</dbReference>
<feature type="domain" description="JmjC" evidence="20">
    <location>
        <begin position="61"/>
        <end position="229"/>
    </location>
</feature>
<comment type="cofactor">
    <cofactor evidence="1">
        <name>Fe(2+)</name>
        <dbReference type="ChEBI" id="CHEBI:29033"/>
    </cofactor>
</comment>
<comment type="subcellular location">
    <subcellularLocation>
        <location evidence="2">Nucleus</location>
    </subcellularLocation>
</comment>
<proteinExistence type="inferred from homology"/>
<dbReference type="SUPFAM" id="SSF51197">
    <property type="entry name" value="Clavaminate synthase-like"/>
    <property type="match status" value="1"/>
</dbReference>
<dbReference type="FunFam" id="2.60.120.650:FF:000005">
    <property type="entry name" value="lysine-specific demethylase 2A isoform X1"/>
    <property type="match status" value="1"/>
</dbReference>
<evidence type="ECO:0000256" key="16">
    <source>
        <dbReference type="PROSITE-ProRule" id="PRU00509"/>
    </source>
</evidence>
<dbReference type="GO" id="GO:0140680">
    <property type="term" value="F:histone H3K36me/H3K36me2 demethylase activity"/>
    <property type="evidence" value="ECO:0007669"/>
    <property type="project" value="UniProtKB-EC"/>
</dbReference>
<protein>
    <recommendedName>
        <fullName evidence="4">[histone H3]-dimethyl-L-lysine(36) demethylase</fullName>
        <ecNumber evidence="4">1.14.11.27</ecNumber>
    </recommendedName>
</protein>
<keyword evidence="5" id="KW-0479">Metal-binding</keyword>
<sequence>LRVPSENFKVSDVKQCVGIRRVLDVMDVTTQKAMEMSMKEWVKYYENPERDRLLNVISLEFCHTRLENYVESPTLVRQVDWVDRAWPRHLKECQTESTNVIERMKYPKVQKYCLMSVAGCYTDFHIDFGGTSVWYHILHGEKIFWLAPPSQKNIDRYVEWTLSAKQGESFLGDTLECCQRIQLLAGHTFIIPSGWIHAVYTPKDSLVFGGNFLHSFNVENQLLVSRVEDKTYVPSKFKYPFYQEIMWYVVDRYLSCLTGRTYLSAASSDKDDGYDEDDQGLIHVDEDSRPPSRNPDSQKEEEPPKISKSVTIELTRIDAAAMKRSPSEDENQPPASAQGRPRGPRKAASDPNNSWEGGGPRKWVNLTATELKGVNQLIDYLSGLLTLPVSKRGVPKDLLDPEAVLKELRQVLEEHRSDDQGLSISGEPVIGWPELNKKLKLGYKTYKTAKGARGNQTPPSSSSSSSNVQRRRRTRCKKCEACTRTECGECTFCKDMKKFGGPGRMKQTCISRQCMAPVLPSASVCMLCNQGDQSNCEDPDDVSSSLMECGICWEIVHPKCLRKKYDSLESEGVVNEDLPNSWECLKCCNEGKQGQLKMEDSSFQDSEGSQEEGEGGPLSPISPIEGKRVTAKEGSVKCEFGTPIKWANSLKQFSPMSDSNIKKEADGRSPSSPSLQFGDENVHKKNSSHSANHKEQKKMVKREKFFPGVPSHGGRAAAAVSSPYAAIAGAQLLSSPAPVLPSSSSSSSSPLLHKSGPVGIAPLPLSLPLSSSTPSSHSVGAVAGGHLESCHDGSRFVPSRGVKKEEDSGGSGGGGGDGNPPDGPTPEKLRWGTDYAPKVPIRNYVVRPAPPLNIPEFVTLTDGGRHPLPRPLWLAVFRWLPRADLARLSSVCRTFDCWALDPALWASLDLSRCSLQPAHLRGVILRQPRALKLASSVVSFSQLSWLVARLPGLRHLDLSNLAWASIGALCSADCPLLRSLDLSWATGIRDLCFRELASPPANLKPGQRNLSRLARLERLSLTGTDINDQSLKTISLHLPRLTSLDLTCCMRVTDRGIRALVQMSSAGPCRLRELRLVKCVQLTERCLEALASCVELRYLALTDNPAISQEACVRFSRSYKHRT</sequence>
<keyword evidence="14" id="KW-0539">Nucleus</keyword>
<gene>
    <name evidence="21" type="ORF">EGW08_012702</name>
</gene>
<evidence type="ECO:0000256" key="17">
    <source>
        <dbReference type="SAM" id="MobiDB-lite"/>
    </source>
</evidence>
<feature type="domain" description="CXXC-type" evidence="19">
    <location>
        <begin position="469"/>
        <end position="515"/>
    </location>
</feature>
<dbReference type="InterPro" id="IPR050690">
    <property type="entry name" value="JHDM1_Histone_Demethylase"/>
</dbReference>
<dbReference type="SUPFAM" id="SSF52047">
    <property type="entry name" value="RNI-like"/>
    <property type="match status" value="1"/>
</dbReference>
<dbReference type="Gene3D" id="2.60.120.650">
    <property type="entry name" value="Cupin"/>
    <property type="match status" value="1"/>
</dbReference>
<name>A0A433TDL3_ELYCH</name>
<dbReference type="CDD" id="cd22122">
    <property type="entry name" value="F-box_JHDM"/>
    <property type="match status" value="1"/>
</dbReference>
<feature type="region of interest" description="Disordered" evidence="17">
    <location>
        <begin position="770"/>
        <end position="832"/>
    </location>
</feature>
<evidence type="ECO:0000313" key="22">
    <source>
        <dbReference type="Proteomes" id="UP000271974"/>
    </source>
</evidence>
<dbReference type="InterPro" id="IPR032675">
    <property type="entry name" value="LRR_dom_sf"/>
</dbReference>
<dbReference type="InterPro" id="IPR002857">
    <property type="entry name" value="Znf_CXXC"/>
</dbReference>
<dbReference type="InterPro" id="IPR003347">
    <property type="entry name" value="JmjC_dom"/>
</dbReference>
<feature type="compositionally biased region" description="Basic and acidic residues" evidence="17">
    <location>
        <begin position="692"/>
        <end position="705"/>
    </location>
</feature>
<organism evidence="21 22">
    <name type="scientific">Elysia chlorotica</name>
    <name type="common">Eastern emerald elysia</name>
    <name type="synonym">Sea slug</name>
    <dbReference type="NCBI Taxonomy" id="188477"/>
    <lineage>
        <taxon>Eukaryota</taxon>
        <taxon>Metazoa</taxon>
        <taxon>Spiralia</taxon>
        <taxon>Lophotrochozoa</taxon>
        <taxon>Mollusca</taxon>
        <taxon>Gastropoda</taxon>
        <taxon>Heterobranchia</taxon>
        <taxon>Euthyneura</taxon>
        <taxon>Panpulmonata</taxon>
        <taxon>Sacoglossa</taxon>
        <taxon>Placobranchoidea</taxon>
        <taxon>Plakobranchidae</taxon>
        <taxon>Elysia</taxon>
    </lineage>
</organism>
<evidence type="ECO:0000256" key="12">
    <source>
        <dbReference type="ARBA" id="ARBA00023015"/>
    </source>
</evidence>
<feature type="region of interest" description="Disordered" evidence="17">
    <location>
        <begin position="449"/>
        <end position="469"/>
    </location>
</feature>
<evidence type="ECO:0000259" key="18">
    <source>
        <dbReference type="PROSITE" id="PS50016"/>
    </source>
</evidence>
<dbReference type="CDD" id="cd21743">
    <property type="entry name" value="CTD_KDM2A_2B-like"/>
    <property type="match status" value="1"/>
</dbReference>
<evidence type="ECO:0000256" key="13">
    <source>
        <dbReference type="ARBA" id="ARBA00023163"/>
    </source>
</evidence>
<dbReference type="Pfam" id="PF02008">
    <property type="entry name" value="zf-CXXC"/>
    <property type="match status" value="1"/>
</dbReference>
<dbReference type="Gene3D" id="3.80.10.10">
    <property type="entry name" value="Ribonuclease Inhibitor"/>
    <property type="match status" value="1"/>
</dbReference>
<dbReference type="InterPro" id="IPR057207">
    <property type="entry name" value="FBXL15_LRR"/>
</dbReference>
<feature type="region of interest" description="Disordered" evidence="17">
    <location>
        <begin position="598"/>
        <end position="626"/>
    </location>
</feature>
<feature type="region of interest" description="Disordered" evidence="17">
    <location>
        <begin position="267"/>
        <end position="361"/>
    </location>
</feature>
<dbReference type="SMART" id="SM00558">
    <property type="entry name" value="JmjC"/>
    <property type="match status" value="1"/>
</dbReference>
<dbReference type="GO" id="GO:0003677">
    <property type="term" value="F:DNA binding"/>
    <property type="evidence" value="ECO:0007669"/>
    <property type="project" value="InterPro"/>
</dbReference>
<dbReference type="InterPro" id="IPR006553">
    <property type="entry name" value="Leu-rich_rpt_Cys-con_subtyp"/>
</dbReference>
<evidence type="ECO:0000256" key="7">
    <source>
        <dbReference type="ARBA" id="ARBA00022833"/>
    </source>
</evidence>
<keyword evidence="8" id="KW-0156">Chromatin regulator</keyword>
<reference evidence="21 22" key="1">
    <citation type="submission" date="2019-01" db="EMBL/GenBank/DDBJ databases">
        <title>A draft genome assembly of the solar-powered sea slug Elysia chlorotica.</title>
        <authorList>
            <person name="Cai H."/>
            <person name="Li Q."/>
            <person name="Fang X."/>
            <person name="Li J."/>
            <person name="Curtis N.E."/>
            <person name="Altenburger A."/>
            <person name="Shibata T."/>
            <person name="Feng M."/>
            <person name="Maeda T."/>
            <person name="Schwartz J.A."/>
            <person name="Shigenobu S."/>
            <person name="Lundholm N."/>
            <person name="Nishiyama T."/>
            <person name="Yang H."/>
            <person name="Hasebe M."/>
            <person name="Li S."/>
            <person name="Pierce S.K."/>
            <person name="Wang J."/>
        </authorList>
    </citation>
    <scope>NUCLEOTIDE SEQUENCE [LARGE SCALE GENOMIC DNA]</scope>
    <source>
        <strain evidence="21">EC2010</strain>
        <tissue evidence="21">Whole organism of an adult</tissue>
    </source>
</reference>
<evidence type="ECO:0000256" key="8">
    <source>
        <dbReference type="ARBA" id="ARBA00022853"/>
    </source>
</evidence>
<dbReference type="PROSITE" id="PS50016">
    <property type="entry name" value="ZF_PHD_2"/>
    <property type="match status" value="1"/>
</dbReference>
<keyword evidence="11" id="KW-0408">Iron</keyword>
<feature type="domain" description="PHD-type" evidence="18">
    <location>
        <begin position="522"/>
        <end position="590"/>
    </location>
</feature>
<feature type="region of interest" description="Disordered" evidence="17">
    <location>
        <begin position="657"/>
        <end position="718"/>
    </location>
</feature>
<keyword evidence="6 16" id="KW-0863">Zinc-finger</keyword>
<evidence type="ECO:0000256" key="10">
    <source>
        <dbReference type="ARBA" id="ARBA00023002"/>
    </source>
</evidence>
<dbReference type="Proteomes" id="UP000271974">
    <property type="component" value="Unassembled WGS sequence"/>
</dbReference>
<dbReference type="EC" id="1.14.11.27" evidence="4"/>
<dbReference type="PROSITE" id="PS51184">
    <property type="entry name" value="JMJC"/>
    <property type="match status" value="1"/>
</dbReference>
<keyword evidence="10" id="KW-0560">Oxidoreductase</keyword>
<dbReference type="CDD" id="cd15555">
    <property type="entry name" value="PHD_KDM2A_2B"/>
    <property type="match status" value="1"/>
</dbReference>
<dbReference type="AlphaFoldDB" id="A0A433TDL3"/>
<keyword evidence="9" id="KW-0223">Dioxygenase</keyword>
<evidence type="ECO:0000259" key="19">
    <source>
        <dbReference type="PROSITE" id="PS51058"/>
    </source>
</evidence>
<comment type="catalytic activity">
    <reaction evidence="15">
        <text>N(6),N(6)-dimethyl-L-lysyl(36)-[histone H3] + 2 2-oxoglutarate + 2 O2 = L-lysyl(36)-[histone H3] + 2 formaldehyde + 2 succinate + 2 CO2</text>
        <dbReference type="Rhea" id="RHEA:42032"/>
        <dbReference type="Rhea" id="RHEA-COMP:9785"/>
        <dbReference type="Rhea" id="RHEA-COMP:9787"/>
        <dbReference type="ChEBI" id="CHEBI:15379"/>
        <dbReference type="ChEBI" id="CHEBI:16526"/>
        <dbReference type="ChEBI" id="CHEBI:16810"/>
        <dbReference type="ChEBI" id="CHEBI:16842"/>
        <dbReference type="ChEBI" id="CHEBI:29969"/>
        <dbReference type="ChEBI" id="CHEBI:30031"/>
        <dbReference type="ChEBI" id="CHEBI:61976"/>
        <dbReference type="EC" id="1.14.11.27"/>
    </reaction>
</comment>
<keyword evidence="7" id="KW-0862">Zinc</keyword>
<evidence type="ECO:0000256" key="6">
    <source>
        <dbReference type="ARBA" id="ARBA00022771"/>
    </source>
</evidence>
<dbReference type="Pfam" id="PF16866">
    <property type="entry name" value="PHD_4"/>
    <property type="match status" value="1"/>
</dbReference>
<dbReference type="STRING" id="188477.A0A433TDL3"/>
<feature type="compositionally biased region" description="Basic and acidic residues" evidence="17">
    <location>
        <begin position="283"/>
        <end position="305"/>
    </location>
</feature>
<dbReference type="GO" id="GO:0008270">
    <property type="term" value="F:zinc ion binding"/>
    <property type="evidence" value="ECO:0007669"/>
    <property type="project" value="UniProtKB-KW"/>
</dbReference>
<dbReference type="Pfam" id="PF12937">
    <property type="entry name" value="F-box-like"/>
    <property type="match status" value="1"/>
</dbReference>
<keyword evidence="13" id="KW-0804">Transcription</keyword>
<dbReference type="InterPro" id="IPR013083">
    <property type="entry name" value="Znf_RING/FYVE/PHD"/>
</dbReference>
<evidence type="ECO:0000259" key="20">
    <source>
        <dbReference type="PROSITE" id="PS51184"/>
    </source>
</evidence>
<feature type="non-terminal residue" evidence="21">
    <location>
        <position position="1123"/>
    </location>
</feature>
<dbReference type="InterPro" id="IPR001810">
    <property type="entry name" value="F-box_dom"/>
</dbReference>
<feature type="compositionally biased region" description="Gly residues" evidence="17">
    <location>
        <begin position="809"/>
        <end position="818"/>
    </location>
</feature>
<comment type="similarity">
    <text evidence="3">Belongs to the JHDM1 histone demethylase family.</text>
</comment>
<evidence type="ECO:0000256" key="9">
    <source>
        <dbReference type="ARBA" id="ARBA00022964"/>
    </source>
</evidence>
<evidence type="ECO:0000256" key="1">
    <source>
        <dbReference type="ARBA" id="ARBA00001954"/>
    </source>
</evidence>
<evidence type="ECO:0000256" key="15">
    <source>
        <dbReference type="ARBA" id="ARBA00047915"/>
    </source>
</evidence>